<dbReference type="PROSITE" id="PS50235">
    <property type="entry name" value="USP_3"/>
    <property type="match status" value="1"/>
</dbReference>
<dbReference type="OrthoDB" id="952271at2759"/>
<keyword evidence="4" id="KW-0645">Protease</keyword>
<proteinExistence type="inferred from homology"/>
<evidence type="ECO:0000259" key="10">
    <source>
        <dbReference type="PROSITE" id="PS51283"/>
    </source>
</evidence>
<feature type="region of interest" description="Disordered" evidence="8">
    <location>
        <begin position="1096"/>
        <end position="1161"/>
    </location>
</feature>
<dbReference type="Proteomes" id="UP000237631">
    <property type="component" value="Unassembled WGS sequence"/>
</dbReference>
<dbReference type="InterPro" id="IPR001394">
    <property type="entry name" value="Peptidase_C19_UCH"/>
</dbReference>
<dbReference type="PANTHER" id="PTHR21646:SF24">
    <property type="entry name" value="UBIQUITIN CARBOXYL-TERMINAL HYDROLASE"/>
    <property type="match status" value="1"/>
</dbReference>
<feature type="compositionally biased region" description="Low complexity" evidence="8">
    <location>
        <begin position="1123"/>
        <end position="1139"/>
    </location>
</feature>
<evidence type="ECO:0000256" key="8">
    <source>
        <dbReference type="SAM" id="MobiDB-lite"/>
    </source>
</evidence>
<reference evidence="12" key="1">
    <citation type="journal article" date="2017" name="bioRxiv">
        <title>Conservation of a gene cluster reveals novel cercosporin biosynthetic mechanisms and extends production to the genus Colletotrichum.</title>
        <authorList>
            <person name="de Jonge R."/>
            <person name="Ebert M.K."/>
            <person name="Huitt-Roehl C.R."/>
            <person name="Pal P."/>
            <person name="Suttle J.C."/>
            <person name="Spanner R.E."/>
            <person name="Neubauer J.D."/>
            <person name="Jurick W.M.II."/>
            <person name="Stott K.A."/>
            <person name="Secor G.A."/>
            <person name="Thomma B.P.H.J."/>
            <person name="Van de Peer Y."/>
            <person name="Townsend C.A."/>
            <person name="Bolton M.D."/>
        </authorList>
    </citation>
    <scope>NUCLEOTIDE SEQUENCE [LARGE SCALE GENOMIC DNA]</scope>
    <source>
        <strain evidence="12">CBS538.71</strain>
    </source>
</reference>
<keyword evidence="6" id="KW-0378">Hydrolase</keyword>
<evidence type="ECO:0000256" key="6">
    <source>
        <dbReference type="ARBA" id="ARBA00022801"/>
    </source>
</evidence>
<accession>A0A2S6CJP4</accession>
<feature type="compositionally biased region" description="Low complexity" evidence="8">
    <location>
        <begin position="1518"/>
        <end position="1530"/>
    </location>
</feature>
<dbReference type="InterPro" id="IPR050185">
    <property type="entry name" value="Ub_carboxyl-term_hydrolase"/>
</dbReference>
<comment type="catalytic activity">
    <reaction evidence="1">
        <text>Thiol-dependent hydrolysis of ester, thioester, amide, peptide and isopeptide bonds formed by the C-terminal Gly of ubiquitin (a 76-residue protein attached to proteins as an intracellular targeting signal).</text>
        <dbReference type="EC" id="3.4.19.12"/>
    </reaction>
</comment>
<feature type="compositionally biased region" description="Acidic residues" evidence="8">
    <location>
        <begin position="1680"/>
        <end position="1690"/>
    </location>
</feature>
<dbReference type="SUPFAM" id="SSF54001">
    <property type="entry name" value="Cysteine proteinases"/>
    <property type="match status" value="1"/>
</dbReference>
<dbReference type="EMBL" id="PNEN01000324">
    <property type="protein sequence ID" value="PPJ59956.1"/>
    <property type="molecule type" value="Genomic_DNA"/>
</dbReference>
<dbReference type="PROSITE" id="PS00972">
    <property type="entry name" value="USP_1"/>
    <property type="match status" value="1"/>
</dbReference>
<feature type="compositionally biased region" description="Polar residues" evidence="8">
    <location>
        <begin position="19"/>
        <end position="58"/>
    </location>
</feature>
<dbReference type="Gene3D" id="3.90.70.10">
    <property type="entry name" value="Cysteine proteinases"/>
    <property type="match status" value="2"/>
</dbReference>
<protein>
    <recommendedName>
        <fullName evidence="3">ubiquitinyl hydrolase 1</fullName>
        <ecNumber evidence="3">3.4.19.12</ecNumber>
    </recommendedName>
</protein>
<dbReference type="SUPFAM" id="SSF143791">
    <property type="entry name" value="DUSP-like"/>
    <property type="match status" value="1"/>
</dbReference>
<feature type="region of interest" description="Disordered" evidence="8">
    <location>
        <begin position="1173"/>
        <end position="1258"/>
    </location>
</feature>
<feature type="region of interest" description="Disordered" evidence="8">
    <location>
        <begin position="990"/>
        <end position="1028"/>
    </location>
</feature>
<dbReference type="InterPro" id="IPR028889">
    <property type="entry name" value="USP"/>
</dbReference>
<feature type="region of interest" description="Disordered" evidence="8">
    <location>
        <begin position="400"/>
        <end position="437"/>
    </location>
</feature>
<feature type="domain" description="DUSP" evidence="10">
    <location>
        <begin position="248"/>
        <end position="372"/>
    </location>
</feature>
<evidence type="ECO:0000259" key="9">
    <source>
        <dbReference type="PROSITE" id="PS50235"/>
    </source>
</evidence>
<dbReference type="Pfam" id="PF00443">
    <property type="entry name" value="UCH"/>
    <property type="match status" value="1"/>
</dbReference>
<dbReference type="PANTHER" id="PTHR21646">
    <property type="entry name" value="UBIQUITIN CARBOXYL-TERMINAL HYDROLASE"/>
    <property type="match status" value="1"/>
</dbReference>
<dbReference type="InterPro" id="IPR038765">
    <property type="entry name" value="Papain-like_cys_pep_sf"/>
</dbReference>
<dbReference type="PROSITE" id="PS00973">
    <property type="entry name" value="USP_2"/>
    <property type="match status" value="1"/>
</dbReference>
<evidence type="ECO:0000256" key="7">
    <source>
        <dbReference type="ARBA" id="ARBA00022807"/>
    </source>
</evidence>
<dbReference type="GO" id="GO:0004843">
    <property type="term" value="F:cysteine-type deubiquitinase activity"/>
    <property type="evidence" value="ECO:0007669"/>
    <property type="project" value="UniProtKB-EC"/>
</dbReference>
<dbReference type="GO" id="GO:0006508">
    <property type="term" value="P:proteolysis"/>
    <property type="evidence" value="ECO:0007669"/>
    <property type="project" value="UniProtKB-KW"/>
</dbReference>
<feature type="compositionally biased region" description="Basic residues" evidence="8">
    <location>
        <begin position="1202"/>
        <end position="1220"/>
    </location>
</feature>
<dbReference type="Gene3D" id="3.30.2230.10">
    <property type="entry name" value="DUSP-like"/>
    <property type="match status" value="1"/>
</dbReference>
<dbReference type="InterPro" id="IPR006615">
    <property type="entry name" value="Pept_C19_DUSP"/>
</dbReference>
<keyword evidence="12" id="KW-1185">Reference proteome</keyword>
<feature type="compositionally biased region" description="Acidic residues" evidence="8">
    <location>
        <begin position="1176"/>
        <end position="1186"/>
    </location>
</feature>
<comment type="similarity">
    <text evidence="2">Belongs to the peptidase C19 family.</text>
</comment>
<gene>
    <name evidence="11" type="ORF">CBER1_09883</name>
</gene>
<evidence type="ECO:0000256" key="2">
    <source>
        <dbReference type="ARBA" id="ARBA00009085"/>
    </source>
</evidence>
<dbReference type="EC" id="3.4.19.12" evidence="3"/>
<dbReference type="InterPro" id="IPR035927">
    <property type="entry name" value="DUSP-like_sf"/>
</dbReference>
<comment type="caution">
    <text evidence="11">The sequence shown here is derived from an EMBL/GenBank/DDBJ whole genome shotgun (WGS) entry which is preliminary data.</text>
</comment>
<sequence>MASSQKKRKLAPFAAARPTTVSSPNDDRSSSPTRSPTADAAEQQQQPHQTLHTGTSGLFEQLDVRSSPPRFIPPHLHDEVLPSREQPPLEGGPSSPFSLGERASSPSAALAEVTIGGAADERMEERAVVSPGRTMGGGRSMSPAKRTAEEMEGAKKQATSTAAVTAADAALASANAAPPTTPRSFPKEGEQTEQVSDFDVAMTEMQESSAEKAQGTNGSTSAEEEELPPYSKEDQGVHAKNTDAYTTEQITQQVNHVRALAARAPAEGDVGVCISNKWLARVLSRTAEGLQEEFPKEAREGPVGPLDNSDIVPEGGFEEPHLHDGHGKHFIPLRPGLRPDDEFTILPASAYGDIAANYGSTPGQIAIYRYAHNTADADAAGENVQYELYPPIVTIRKVPQPGAEEQEKPKQKPGATAHEALKARREGREKFGQKHETDALRIVSSRSEKYKSFLTRAKNAAGIPISTKVKVWRLKDPAQVAVDQPNTTASGAMAITPPASPSASPAKSELPKLVLPPEDFKKIEVGTELEQVPLADQTHNDNFNGRSTMNTAGFFEDSTMLLEEQIGGPAGGEFQSDSKEGVLSVVNKNIGSKATTANNSRASSPAPGGMMTRGRALKNGKTRGTVGLQNLGNTCYMNSALQCIRSVEELAIYFMLKSYKPEINNDNPLGYHGAMANAYHTVIQGIYGNNTGGSFSPREFKNTLGRHQPMFSGYGQQDSQEFLSFLVDAIHEDLNRIHKKPYVENPDSEDSKVHDPSYIHELGEQYRTNHKKRNDSIAMDLFSGFYKNKMECPECDKVSITFDPYSLVTVQLPMEIAFQHDITYIPLHGRPVLHHIDIDKNASIKTLKESLAKKHPGADANRMWMVEIYQHKVYKIFDDGSSLSEHNIAGNDNIFVYELEQVPKNPARKSYHYGNAVNAVPTDGMDAPQAEVFSVPVFQRTPDRSLTSYSLANYPLYITVSREDAKDYDIVLKKVLAAVANTTSRQILKEFEEDPGANRVEEVEDEDQDQNGSEESVGVSDHSAQSEEGYVKVSLDQHSHDATMTNGTTVDETEDASEVYIPTNYMDPNYYVSPALRHQLFDLKFGQGKGGMHCSDGMQSGVKEDTVRPMFSRVKRPSRRSSMHSSSSSAESTPDTPSTDGQADEESVAVSNGFEGDEPDITLGDVEVATPLSESVIEDSSDDETAGGDVIMEPSEITATSRKGRRKKNRGKKQKGKKRGANQNGVATSSKKGKPRSGLPTIRNGSSGLFGSKQADDDDNPYYIRLGEGIVLDWKPEGFDSLYGGNANVENDLRGHATCDDNGRHGIKVFEDPEQDAKKAKRELRKKKGVLLDDCFDVTSRPEVLSEDNAWYCNRCKELRRATKTLEIWTLPDILVVHLKRFGGNRSFRDKIDLFVDYPITGLDMNDRIGRKEDGKDYTYDLFAVDNHYGGLGGGHYTAMAKNFYDGEWYDYNDSMTSKIGGEDRVHSAAAYLLFYRRRSDQPLGPEYLQNLVNEYRNPAAPAEEGEDEDSGEGKLGGRTLSGSGSSSGLAGAGAGVNKNNSSQRGLLSADGGIGAAAEGRLITRTTATNSNAVTTASGFTLSRDAGWSFDAVDGVDSTDADAADSFLQSVGEASDGADSVSGQAGDDDEDSGMDMDVGHPTLQSLAAGEEDLYGTSGDAGRNTPSRDVHFDATHGIPLTDDDTGDDDTMAEIHLESDDGMEMEELGKGTTKSTSEHHETPDLYD</sequence>
<feature type="compositionally biased region" description="Basic and acidic residues" evidence="8">
    <location>
        <begin position="1714"/>
        <end position="1725"/>
    </location>
</feature>
<feature type="region of interest" description="Disordered" evidence="8">
    <location>
        <begin position="594"/>
        <end position="613"/>
    </location>
</feature>
<feature type="region of interest" description="Disordered" evidence="8">
    <location>
        <begin position="1"/>
        <end position="238"/>
    </location>
</feature>
<feature type="compositionally biased region" description="Basic residues" evidence="8">
    <location>
        <begin position="1113"/>
        <end position="1122"/>
    </location>
</feature>
<keyword evidence="7" id="KW-0788">Thiol protease</keyword>
<feature type="region of interest" description="Disordered" evidence="8">
    <location>
        <begin position="1611"/>
        <end position="1640"/>
    </location>
</feature>
<evidence type="ECO:0000256" key="1">
    <source>
        <dbReference type="ARBA" id="ARBA00000707"/>
    </source>
</evidence>
<feature type="compositionally biased region" description="Basic residues" evidence="8">
    <location>
        <begin position="1"/>
        <end position="10"/>
    </location>
</feature>
<dbReference type="InterPro" id="IPR018200">
    <property type="entry name" value="USP_CS"/>
</dbReference>
<evidence type="ECO:0000313" key="12">
    <source>
        <dbReference type="Proteomes" id="UP000237631"/>
    </source>
</evidence>
<name>A0A2S6CJP4_9PEZI</name>
<keyword evidence="5" id="KW-0833">Ubl conjugation pathway</keyword>
<feature type="region of interest" description="Disordered" evidence="8">
    <location>
        <begin position="1501"/>
        <end position="1538"/>
    </location>
</feature>
<feature type="compositionally biased region" description="Low complexity" evidence="8">
    <location>
        <begin position="158"/>
        <end position="184"/>
    </location>
</feature>
<evidence type="ECO:0000256" key="4">
    <source>
        <dbReference type="ARBA" id="ARBA00022670"/>
    </source>
</evidence>
<feature type="domain" description="USP" evidence="9">
    <location>
        <begin position="626"/>
        <end position="1479"/>
    </location>
</feature>
<feature type="region of interest" description="Disordered" evidence="8">
    <location>
        <begin position="1653"/>
        <end position="1725"/>
    </location>
</feature>
<evidence type="ECO:0000313" key="11">
    <source>
        <dbReference type="EMBL" id="PPJ59956.1"/>
    </source>
</evidence>
<dbReference type="GO" id="GO:0016579">
    <property type="term" value="P:protein deubiquitination"/>
    <property type="evidence" value="ECO:0007669"/>
    <property type="project" value="InterPro"/>
</dbReference>
<dbReference type="STRING" id="357750.A0A2S6CJP4"/>
<evidence type="ECO:0000256" key="3">
    <source>
        <dbReference type="ARBA" id="ARBA00012759"/>
    </source>
</evidence>
<evidence type="ECO:0000256" key="5">
    <source>
        <dbReference type="ARBA" id="ARBA00022786"/>
    </source>
</evidence>
<organism evidence="11 12">
    <name type="scientific">Cercospora berteroae</name>
    <dbReference type="NCBI Taxonomy" id="357750"/>
    <lineage>
        <taxon>Eukaryota</taxon>
        <taxon>Fungi</taxon>
        <taxon>Dikarya</taxon>
        <taxon>Ascomycota</taxon>
        <taxon>Pezizomycotina</taxon>
        <taxon>Dothideomycetes</taxon>
        <taxon>Dothideomycetidae</taxon>
        <taxon>Mycosphaerellales</taxon>
        <taxon>Mycosphaerellaceae</taxon>
        <taxon>Cercospora</taxon>
    </lineage>
</organism>
<feature type="compositionally biased region" description="Basic and acidic residues" evidence="8">
    <location>
        <begin position="419"/>
        <end position="437"/>
    </location>
</feature>
<feature type="compositionally biased region" description="Polar residues" evidence="8">
    <location>
        <begin position="594"/>
        <end position="603"/>
    </location>
</feature>
<feature type="compositionally biased region" description="Basic and acidic residues" evidence="8">
    <location>
        <begin position="146"/>
        <end position="155"/>
    </location>
</feature>
<dbReference type="PROSITE" id="PS51283">
    <property type="entry name" value="DUSP"/>
    <property type="match status" value="1"/>
</dbReference>